<reference evidence="1 2" key="1">
    <citation type="journal article" date="2011" name="J. Bacteriol.">
        <title>Complete genome sequence of the type strain Cupriavidus necator N-1.</title>
        <authorList>
            <person name="Poehlein A."/>
            <person name="Kusian B."/>
            <person name="Friedrich B."/>
            <person name="Daniel R."/>
            <person name="Bowien B."/>
        </authorList>
    </citation>
    <scope>NUCLEOTIDE SEQUENCE [LARGE SCALE GENOMIC DNA]</scope>
    <source>
        <strain evidence="2">ATCC 43291 / DSM 13513 / CCUG 52238 / LMG 8453 / N-1</strain>
    </source>
</reference>
<dbReference type="InterPro" id="IPR027463">
    <property type="entry name" value="AcrB_DN_DC_subdom"/>
</dbReference>
<dbReference type="PRINTS" id="PR00702">
    <property type="entry name" value="ACRIFLAVINRP"/>
</dbReference>
<dbReference type="PANTHER" id="PTHR32063">
    <property type="match status" value="1"/>
</dbReference>
<evidence type="ECO:0000313" key="2">
    <source>
        <dbReference type="Proteomes" id="UP000006798"/>
    </source>
</evidence>
<name>F8GQ10_CUPNN</name>
<protein>
    <submittedName>
        <fullName evidence="1">Efflux pump membrane transporter BepG</fullName>
    </submittedName>
</protein>
<dbReference type="HOGENOM" id="CLU_002755_2_1_4"/>
<dbReference type="SUPFAM" id="SSF82714">
    <property type="entry name" value="Multidrug efflux transporter AcrB TolC docking domain, DN and DC subdomains"/>
    <property type="match status" value="1"/>
</dbReference>
<dbReference type="Gene3D" id="3.30.70.1320">
    <property type="entry name" value="Multidrug efflux transporter AcrB pore domain like"/>
    <property type="match status" value="1"/>
</dbReference>
<dbReference type="AlphaFoldDB" id="F8GQ10"/>
<dbReference type="KEGG" id="cnc:CNE_2c03780"/>
<dbReference type="Gene3D" id="3.30.2090.10">
    <property type="entry name" value="Multidrug efflux transporter AcrB TolC docking domain, DN and DC subdomains"/>
    <property type="match status" value="1"/>
</dbReference>
<gene>
    <name evidence="1" type="primary">bepG</name>
    <name evidence="1" type="ordered locus">CNE_2c03780</name>
</gene>
<accession>F8GQ10</accession>
<dbReference type="Gene3D" id="3.30.70.1430">
    <property type="entry name" value="Multidrug efflux transporter AcrB pore domain"/>
    <property type="match status" value="1"/>
</dbReference>
<evidence type="ECO:0000313" key="1">
    <source>
        <dbReference type="EMBL" id="AEI79363.1"/>
    </source>
</evidence>
<dbReference type="SUPFAM" id="SSF82693">
    <property type="entry name" value="Multidrug efflux transporter AcrB pore domain, PN1, PN2, PC1 and PC2 subdomains"/>
    <property type="match status" value="2"/>
</dbReference>
<dbReference type="FunFam" id="3.30.70.1430:FF:000001">
    <property type="entry name" value="Efflux pump membrane transporter"/>
    <property type="match status" value="1"/>
</dbReference>
<dbReference type="Proteomes" id="UP000006798">
    <property type="component" value="Chromosome 2"/>
</dbReference>
<dbReference type="Pfam" id="PF00873">
    <property type="entry name" value="ACR_tran"/>
    <property type="match status" value="1"/>
</dbReference>
<proteinExistence type="predicted"/>
<dbReference type="Gene3D" id="1.20.1640.10">
    <property type="entry name" value="Multidrug efflux transporter AcrB transmembrane domain"/>
    <property type="match status" value="1"/>
</dbReference>
<dbReference type="GO" id="GO:0005886">
    <property type="term" value="C:plasma membrane"/>
    <property type="evidence" value="ECO:0007669"/>
    <property type="project" value="TreeGrafter"/>
</dbReference>
<dbReference type="GO" id="GO:0042910">
    <property type="term" value="F:xenobiotic transmembrane transporter activity"/>
    <property type="evidence" value="ECO:0007669"/>
    <property type="project" value="TreeGrafter"/>
</dbReference>
<dbReference type="EMBL" id="CP002878">
    <property type="protein sequence ID" value="AEI79363.1"/>
    <property type="molecule type" value="Genomic_DNA"/>
</dbReference>
<sequence>MNLSKFFVDRPNFAAVISILIFLAGVLAIPKLPISEYPEVVPPSVVVRAQFPGANPKVIAETVATPLEEQINGVENMLYMSSQAASDGVLTLTVTFKLGTDPDLAARLVQNRVNEALPRLPEVTRQLGVSTVKSSLDLTMVVRLISPSDRYDNLYLRNYALLNVKDELSRIPGIGQIKLYGSGNYAMRVWLNPQEIAERNMTPDEVVAAIRKQNIQVAAGVVGGPPYKDNVEIQLPVNVQGRLADLDQFENIIVKREGGVVTYLRDVARVEMGASEYALRALLDNQQALALVIF</sequence>
<dbReference type="PANTHER" id="PTHR32063:SF11">
    <property type="entry name" value="CATION OR DRUG EFFLUX SYSTEM PROTEIN"/>
    <property type="match status" value="1"/>
</dbReference>
<organism evidence="1 2">
    <name type="scientific">Cupriavidus necator (strain ATCC 43291 / DSM 13513 / CCUG 52238 / LMG 8453 / N-1)</name>
    <name type="common">Ralstonia eutropha</name>
    <dbReference type="NCBI Taxonomy" id="1042878"/>
    <lineage>
        <taxon>Bacteria</taxon>
        <taxon>Pseudomonadati</taxon>
        <taxon>Pseudomonadota</taxon>
        <taxon>Betaproteobacteria</taxon>
        <taxon>Burkholderiales</taxon>
        <taxon>Burkholderiaceae</taxon>
        <taxon>Cupriavidus</taxon>
    </lineage>
</organism>
<dbReference type="InterPro" id="IPR001036">
    <property type="entry name" value="Acrflvin-R"/>
</dbReference>